<dbReference type="Gene3D" id="2.30.42.10">
    <property type="match status" value="1"/>
</dbReference>
<sequence length="391" mass="44059">MKQKRMAMFDVRGPGMKYSRPNFYSSKMHIPWERERASNTCTPDVEHYCFHLARSRPKFKQHFKNMYLDDETKRALVEVSNSVVALVSYIDKECRCGSGTIIESNDTMSIVLTSANIIRRALDVLKNDLPDNLKITVYLSGGESYVGDVLAYDYHYNLAAIKFQPETPVSVAKIAPIDDSLGVKLNPSSHVLQPHSNSYNLTPGDVVIAVGRYFYKKYDLMGACGAYCLARSTLDCKELFQTTCLITGCGDGGPMINYNGEVIGVIFHYSGLTPFMPINIAIKWWKYYKLYGRYRRPSLGIEATNFFAAGLGLIERVIMKFPDVCKGVIVERVIPGSSAHLAGLHENDVIFLCDGKPLQSFLEFLEIIWNKVGTWLWNSSWTSSWTPVIVS</sequence>
<keyword evidence="2" id="KW-0645">Protease</keyword>
<evidence type="ECO:0000313" key="3">
    <source>
        <dbReference type="Proteomes" id="UP001237642"/>
    </source>
</evidence>
<dbReference type="GO" id="GO:0008233">
    <property type="term" value="F:peptidase activity"/>
    <property type="evidence" value="ECO:0007669"/>
    <property type="project" value="UniProtKB-KW"/>
</dbReference>
<protein>
    <submittedName>
        <fullName evidence="2">Protease Do-like 14-like protein</fullName>
    </submittedName>
</protein>
<reference evidence="2" key="1">
    <citation type="submission" date="2023-02" db="EMBL/GenBank/DDBJ databases">
        <title>Genome of toxic invasive species Heracleum sosnowskyi carries increased number of genes despite the absence of recent whole-genome duplications.</title>
        <authorList>
            <person name="Schelkunov M."/>
            <person name="Shtratnikova V."/>
            <person name="Makarenko M."/>
            <person name="Klepikova A."/>
            <person name="Omelchenko D."/>
            <person name="Novikova G."/>
            <person name="Obukhova E."/>
            <person name="Bogdanov V."/>
            <person name="Penin A."/>
            <person name="Logacheva M."/>
        </authorList>
    </citation>
    <scope>NUCLEOTIDE SEQUENCE</scope>
    <source>
        <strain evidence="2">Hsosn_3</strain>
        <tissue evidence="2">Leaf</tissue>
    </source>
</reference>
<gene>
    <name evidence="2" type="ORF">POM88_038461</name>
</gene>
<dbReference type="InterPro" id="IPR001478">
    <property type="entry name" value="PDZ"/>
</dbReference>
<dbReference type="AlphaFoldDB" id="A0AAD8H8K1"/>
<dbReference type="GO" id="GO:0006508">
    <property type="term" value="P:proteolysis"/>
    <property type="evidence" value="ECO:0007669"/>
    <property type="project" value="UniProtKB-KW"/>
</dbReference>
<accession>A0AAD8H8K1</accession>
<dbReference type="Proteomes" id="UP001237642">
    <property type="component" value="Unassembled WGS sequence"/>
</dbReference>
<comment type="caution">
    <text evidence="2">The sequence shown here is derived from an EMBL/GenBank/DDBJ whole genome shotgun (WGS) entry which is preliminary data.</text>
</comment>
<evidence type="ECO:0000313" key="2">
    <source>
        <dbReference type="EMBL" id="KAK1362900.1"/>
    </source>
</evidence>
<dbReference type="PANTHER" id="PTHR47389">
    <property type="entry name" value="OS09G0436400 PROTEIN"/>
    <property type="match status" value="1"/>
</dbReference>
<dbReference type="SUPFAM" id="SSF50494">
    <property type="entry name" value="Trypsin-like serine proteases"/>
    <property type="match status" value="1"/>
</dbReference>
<organism evidence="2 3">
    <name type="scientific">Heracleum sosnowskyi</name>
    <dbReference type="NCBI Taxonomy" id="360622"/>
    <lineage>
        <taxon>Eukaryota</taxon>
        <taxon>Viridiplantae</taxon>
        <taxon>Streptophyta</taxon>
        <taxon>Embryophyta</taxon>
        <taxon>Tracheophyta</taxon>
        <taxon>Spermatophyta</taxon>
        <taxon>Magnoliopsida</taxon>
        <taxon>eudicotyledons</taxon>
        <taxon>Gunneridae</taxon>
        <taxon>Pentapetalae</taxon>
        <taxon>asterids</taxon>
        <taxon>campanulids</taxon>
        <taxon>Apiales</taxon>
        <taxon>Apiaceae</taxon>
        <taxon>Apioideae</taxon>
        <taxon>apioid superclade</taxon>
        <taxon>Tordylieae</taxon>
        <taxon>Tordyliinae</taxon>
        <taxon>Heracleum</taxon>
    </lineage>
</organism>
<dbReference type="Pfam" id="PF00595">
    <property type="entry name" value="PDZ"/>
    <property type="match status" value="1"/>
</dbReference>
<name>A0AAD8H8K1_9APIA</name>
<dbReference type="Gene3D" id="2.40.10.10">
    <property type="entry name" value="Trypsin-like serine proteases"/>
    <property type="match status" value="2"/>
</dbReference>
<dbReference type="SUPFAM" id="SSF50156">
    <property type="entry name" value="PDZ domain-like"/>
    <property type="match status" value="1"/>
</dbReference>
<dbReference type="EMBL" id="JAUIZM010000009">
    <property type="protein sequence ID" value="KAK1362900.1"/>
    <property type="molecule type" value="Genomic_DNA"/>
</dbReference>
<keyword evidence="2" id="KW-0378">Hydrolase</keyword>
<dbReference type="InterPro" id="IPR009003">
    <property type="entry name" value="Peptidase_S1_PA"/>
</dbReference>
<proteinExistence type="predicted"/>
<dbReference type="InterPro" id="IPR043504">
    <property type="entry name" value="Peptidase_S1_PA_chymotrypsin"/>
</dbReference>
<dbReference type="PANTHER" id="PTHR47389:SF4">
    <property type="entry name" value="OS09G0436400 PROTEIN"/>
    <property type="match status" value="1"/>
</dbReference>
<dbReference type="Pfam" id="PF13365">
    <property type="entry name" value="Trypsin_2"/>
    <property type="match status" value="1"/>
</dbReference>
<keyword evidence="3" id="KW-1185">Reference proteome</keyword>
<dbReference type="InterPro" id="IPR036034">
    <property type="entry name" value="PDZ_sf"/>
</dbReference>
<evidence type="ECO:0000259" key="1">
    <source>
        <dbReference type="Pfam" id="PF00595"/>
    </source>
</evidence>
<feature type="domain" description="PDZ" evidence="1">
    <location>
        <begin position="326"/>
        <end position="361"/>
    </location>
</feature>
<reference evidence="2" key="2">
    <citation type="submission" date="2023-05" db="EMBL/GenBank/DDBJ databases">
        <authorList>
            <person name="Schelkunov M.I."/>
        </authorList>
    </citation>
    <scope>NUCLEOTIDE SEQUENCE</scope>
    <source>
        <strain evidence="2">Hsosn_3</strain>
        <tissue evidence="2">Leaf</tissue>
    </source>
</reference>